<sequence>MLAGCEKSDETVSLYQNADDCSAANPGKSAECTTAYNNALKEAERTAPKYATREDCVADLVKVSASRPPAQAGMAPENQAQAQQSSGSFWMPLMAVT</sequence>
<dbReference type="AlphaFoldDB" id="A0A376MJL0"/>
<feature type="compositionally biased region" description="Polar residues" evidence="1">
    <location>
        <begin position="78"/>
        <end position="88"/>
    </location>
</feature>
<protein>
    <submittedName>
        <fullName evidence="2">Putative inner membrane protein</fullName>
    </submittedName>
</protein>
<dbReference type="EMBL" id="UGAW01000001">
    <property type="protein sequence ID" value="STG50270.1"/>
    <property type="molecule type" value="Genomic_DNA"/>
</dbReference>
<evidence type="ECO:0000313" key="3">
    <source>
        <dbReference type="Proteomes" id="UP000254817"/>
    </source>
</evidence>
<name>A0A376MJL0_ECOLX</name>
<accession>A0A376MJL0</accession>
<gene>
    <name evidence="2" type="primary">ygiB_1</name>
    <name evidence="2" type="ORF">NCTC11112_00670</name>
</gene>
<evidence type="ECO:0000256" key="1">
    <source>
        <dbReference type="SAM" id="MobiDB-lite"/>
    </source>
</evidence>
<reference evidence="2 3" key="1">
    <citation type="submission" date="2018-06" db="EMBL/GenBank/DDBJ databases">
        <authorList>
            <consortium name="Pathogen Informatics"/>
            <person name="Doyle S."/>
        </authorList>
    </citation>
    <scope>NUCLEOTIDE SEQUENCE [LARGE SCALE GENOMIC DNA]</scope>
    <source>
        <strain evidence="2 3">NCTC11112</strain>
    </source>
</reference>
<organism evidence="2 3">
    <name type="scientific">Escherichia coli</name>
    <dbReference type="NCBI Taxonomy" id="562"/>
    <lineage>
        <taxon>Bacteria</taxon>
        <taxon>Pseudomonadati</taxon>
        <taxon>Pseudomonadota</taxon>
        <taxon>Gammaproteobacteria</taxon>
        <taxon>Enterobacterales</taxon>
        <taxon>Enterobacteriaceae</taxon>
        <taxon>Escherichia</taxon>
    </lineage>
</organism>
<dbReference type="Pfam" id="PF06693">
    <property type="entry name" value="DUF1190"/>
    <property type="match status" value="1"/>
</dbReference>
<dbReference type="Proteomes" id="UP000254817">
    <property type="component" value="Unassembled WGS sequence"/>
</dbReference>
<evidence type="ECO:0000313" key="2">
    <source>
        <dbReference type="EMBL" id="STG50270.1"/>
    </source>
</evidence>
<feature type="region of interest" description="Disordered" evidence="1">
    <location>
        <begin position="68"/>
        <end position="97"/>
    </location>
</feature>
<proteinExistence type="predicted"/>
<dbReference type="InterPro" id="IPR009576">
    <property type="entry name" value="Biofilm_formation_YgiB"/>
</dbReference>